<proteinExistence type="predicted"/>
<reference evidence="1 2" key="1">
    <citation type="submission" date="2019-04" db="EMBL/GenBank/DDBJ databases">
        <authorList>
            <person name="Seth-Smith MB H."/>
            <person name="Seth-Smith H."/>
        </authorList>
    </citation>
    <scope>NUCLEOTIDE SEQUENCE [LARGE SCALE GENOMIC DNA]</scope>
    <source>
        <strain evidence="1">USB-603019</strain>
    </source>
</reference>
<evidence type="ECO:0000313" key="1">
    <source>
        <dbReference type="EMBL" id="VHO00181.1"/>
    </source>
</evidence>
<dbReference type="Proteomes" id="UP000324288">
    <property type="component" value="Chromosome"/>
</dbReference>
<dbReference type="GeneID" id="84894522"/>
<sequence length="101" mass="10902">MPDEVTLDAIDLRAIADRLTDAALRCDSEMQSHQLLIDSTMFGPHRKNLTGVLGDWAAGETDKDTSLDKNIRVKADHIVADIAAFSGQDAEHRAALGKAGM</sequence>
<organism evidence="1 2">
    <name type="scientific">Lawsonella clevelandensis</name>
    <dbReference type="NCBI Taxonomy" id="1528099"/>
    <lineage>
        <taxon>Bacteria</taxon>
        <taxon>Bacillati</taxon>
        <taxon>Actinomycetota</taxon>
        <taxon>Actinomycetes</taxon>
        <taxon>Mycobacteriales</taxon>
        <taxon>Lawsonellaceae</taxon>
        <taxon>Lawsonella</taxon>
    </lineage>
</organism>
<name>A0A5E3ZW50_9ACTN</name>
<protein>
    <submittedName>
        <fullName evidence="1">Uncharacterized protein</fullName>
    </submittedName>
</protein>
<dbReference type="AlphaFoldDB" id="A0A5E3ZW50"/>
<gene>
    <name evidence="1" type="ORF">LC603019_00543</name>
</gene>
<dbReference type="EMBL" id="LR584267">
    <property type="protein sequence ID" value="VHO00181.1"/>
    <property type="molecule type" value="Genomic_DNA"/>
</dbReference>
<evidence type="ECO:0000313" key="2">
    <source>
        <dbReference type="Proteomes" id="UP000324288"/>
    </source>
</evidence>
<dbReference type="RefSeq" id="WP_053978789.1">
    <property type="nucleotide sequence ID" value="NZ_CP009312.1"/>
</dbReference>
<keyword evidence="2" id="KW-1185">Reference proteome</keyword>
<accession>A0A5E3ZW50</accession>